<evidence type="ECO:0000259" key="3">
    <source>
        <dbReference type="SMART" id="SM00409"/>
    </source>
</evidence>
<evidence type="ECO:0000256" key="1">
    <source>
        <dbReference type="SAM" id="Phobius"/>
    </source>
</evidence>
<evidence type="ECO:0000313" key="5">
    <source>
        <dbReference type="Proteomes" id="UP000694701"/>
    </source>
</evidence>
<dbReference type="PANTHER" id="PTHR21063">
    <property type="entry name" value="LFA-3"/>
    <property type="match status" value="1"/>
</dbReference>
<feature type="chain" id="PRO_5034236136" description="Immunoglobulin domain-containing protein" evidence="2">
    <location>
        <begin position="18"/>
        <end position="327"/>
    </location>
</feature>
<sequence>MFIFICLFSCRLAGVFGESVSVMEGDSVTLNTHLTEIQRDGLIMWKFGLVLIAKINAKDNKRDFYDERFKDRLQLDQNGSLNITNTRTTDSGFYKVTSSRTEKPLNTFNLTVYGVTEEENSVSVMEGDPVTLNPDVTEIQKYLLIQWMFESTRIAEVNKLTQTSYTYDADGRFRDRLKLDPTGSLTITNTRTTDSGLYQLAIVNRETSYMDYKVIVYERSSSTNCVMSSCAMNNSTVNQTKDANITELYQPRSEHIHCCGFTEAVIRLVLSALVGVAAVAVLVYDIRSTRNELNVTEETKYLYQIHGGKSDQQHELSRRFSSRYVQM</sequence>
<dbReference type="SUPFAM" id="SSF48726">
    <property type="entry name" value="Immunoglobulin"/>
    <property type="match status" value="2"/>
</dbReference>
<accession>A0A8C2GZE2</accession>
<dbReference type="InterPro" id="IPR036179">
    <property type="entry name" value="Ig-like_dom_sf"/>
</dbReference>
<keyword evidence="1" id="KW-0472">Membrane</keyword>
<dbReference type="SMART" id="SM00409">
    <property type="entry name" value="IG"/>
    <property type="match status" value="2"/>
</dbReference>
<reference evidence="4" key="1">
    <citation type="submission" date="2025-08" db="UniProtKB">
        <authorList>
            <consortium name="Ensembl"/>
        </authorList>
    </citation>
    <scope>IDENTIFICATION</scope>
</reference>
<protein>
    <recommendedName>
        <fullName evidence="3">Immunoglobulin domain-containing protein</fullName>
    </recommendedName>
</protein>
<feature type="domain" description="Immunoglobulin" evidence="3">
    <location>
        <begin position="119"/>
        <end position="217"/>
    </location>
</feature>
<dbReference type="InterPro" id="IPR003599">
    <property type="entry name" value="Ig_sub"/>
</dbReference>
<proteinExistence type="predicted"/>
<feature type="signal peptide" evidence="2">
    <location>
        <begin position="1"/>
        <end position="17"/>
    </location>
</feature>
<dbReference type="PANTHER" id="PTHR21063:SF4">
    <property type="entry name" value="CD48 ANTIGEN-RELATED"/>
    <property type="match status" value="1"/>
</dbReference>
<keyword evidence="2" id="KW-0732">Signal</keyword>
<organism evidence="4 5">
    <name type="scientific">Cyprinus carpio</name>
    <name type="common">Common carp</name>
    <dbReference type="NCBI Taxonomy" id="7962"/>
    <lineage>
        <taxon>Eukaryota</taxon>
        <taxon>Metazoa</taxon>
        <taxon>Chordata</taxon>
        <taxon>Craniata</taxon>
        <taxon>Vertebrata</taxon>
        <taxon>Euteleostomi</taxon>
        <taxon>Actinopterygii</taxon>
        <taxon>Neopterygii</taxon>
        <taxon>Teleostei</taxon>
        <taxon>Ostariophysi</taxon>
        <taxon>Cypriniformes</taxon>
        <taxon>Cyprinidae</taxon>
        <taxon>Cyprininae</taxon>
        <taxon>Cyprinus</taxon>
    </lineage>
</organism>
<feature type="transmembrane region" description="Helical" evidence="1">
    <location>
        <begin position="264"/>
        <end position="284"/>
    </location>
</feature>
<dbReference type="Gene3D" id="2.60.40.10">
    <property type="entry name" value="Immunoglobulins"/>
    <property type="match status" value="2"/>
</dbReference>
<name>A0A8C2GZE2_CYPCA</name>
<keyword evidence="1" id="KW-1133">Transmembrane helix</keyword>
<dbReference type="Proteomes" id="UP000694701">
    <property type="component" value="Unplaced"/>
</dbReference>
<keyword evidence="1" id="KW-0812">Transmembrane</keyword>
<feature type="domain" description="Immunoglobulin" evidence="3">
    <location>
        <begin position="17"/>
        <end position="113"/>
    </location>
</feature>
<evidence type="ECO:0000313" key="4">
    <source>
        <dbReference type="Ensembl" id="ENSCCRP00020005922.1"/>
    </source>
</evidence>
<dbReference type="Pfam" id="PF07686">
    <property type="entry name" value="V-set"/>
    <property type="match status" value="2"/>
</dbReference>
<dbReference type="AlphaFoldDB" id="A0A8C2GZE2"/>
<dbReference type="InterPro" id="IPR013106">
    <property type="entry name" value="Ig_V-set"/>
</dbReference>
<dbReference type="InterPro" id="IPR013783">
    <property type="entry name" value="Ig-like_fold"/>
</dbReference>
<dbReference type="Ensembl" id="ENSCCRT00020006702.1">
    <property type="protein sequence ID" value="ENSCCRP00020005922.1"/>
    <property type="gene ID" value="ENSCCRG00020003340.1"/>
</dbReference>
<evidence type="ECO:0000256" key="2">
    <source>
        <dbReference type="SAM" id="SignalP"/>
    </source>
</evidence>